<organism evidence="2 3">
    <name type="scientific">Candidatus Ignatzschineria merdigallinarum</name>
    <dbReference type="NCBI Taxonomy" id="2838621"/>
    <lineage>
        <taxon>Bacteria</taxon>
        <taxon>Pseudomonadati</taxon>
        <taxon>Pseudomonadota</taxon>
        <taxon>Gammaproteobacteria</taxon>
        <taxon>Cardiobacteriales</taxon>
        <taxon>Ignatzschineriaceae</taxon>
        <taxon>Ignatzschineria</taxon>
    </lineage>
</organism>
<reference evidence="2" key="2">
    <citation type="submission" date="2021-04" db="EMBL/GenBank/DDBJ databases">
        <authorList>
            <person name="Gilroy R."/>
        </authorList>
    </citation>
    <scope>NUCLEOTIDE SEQUENCE</scope>
    <source>
        <strain evidence="2">CHK160-9182</strain>
    </source>
</reference>
<dbReference type="Proteomes" id="UP000823934">
    <property type="component" value="Unassembled WGS sequence"/>
</dbReference>
<dbReference type="InterPro" id="IPR036390">
    <property type="entry name" value="WH_DNA-bd_sf"/>
</dbReference>
<reference evidence="2" key="1">
    <citation type="journal article" date="2021" name="PeerJ">
        <title>Extensive microbial diversity within the chicken gut microbiome revealed by metagenomics and culture.</title>
        <authorList>
            <person name="Gilroy R."/>
            <person name="Ravi A."/>
            <person name="Getino M."/>
            <person name="Pursley I."/>
            <person name="Horton D.L."/>
            <person name="Alikhan N.F."/>
            <person name="Baker D."/>
            <person name="Gharbi K."/>
            <person name="Hall N."/>
            <person name="Watson M."/>
            <person name="Adriaenssens E.M."/>
            <person name="Foster-Nyarko E."/>
            <person name="Jarju S."/>
            <person name="Secka A."/>
            <person name="Antonio M."/>
            <person name="Oren A."/>
            <person name="Chaudhuri R.R."/>
            <person name="La Ragione R."/>
            <person name="Hildebrand F."/>
            <person name="Pallen M.J."/>
        </authorList>
    </citation>
    <scope>NUCLEOTIDE SEQUENCE</scope>
    <source>
        <strain evidence="2">CHK160-9182</strain>
    </source>
</reference>
<dbReference type="InterPro" id="IPR015102">
    <property type="entry name" value="Tscrpt_reg_HTH_FeoC"/>
</dbReference>
<dbReference type="SUPFAM" id="SSF46785">
    <property type="entry name" value="Winged helix' DNA-binding domain"/>
    <property type="match status" value="1"/>
</dbReference>
<evidence type="ECO:0000313" key="2">
    <source>
        <dbReference type="EMBL" id="HIW06086.1"/>
    </source>
</evidence>
<evidence type="ECO:0000259" key="1">
    <source>
        <dbReference type="Pfam" id="PF09012"/>
    </source>
</evidence>
<dbReference type="InterPro" id="IPR036388">
    <property type="entry name" value="WH-like_DNA-bd_sf"/>
</dbReference>
<dbReference type="Gene3D" id="1.10.10.10">
    <property type="entry name" value="Winged helix-like DNA-binding domain superfamily/Winged helix DNA-binding domain"/>
    <property type="match status" value="1"/>
</dbReference>
<dbReference type="Pfam" id="PF09012">
    <property type="entry name" value="FeoC"/>
    <property type="match status" value="1"/>
</dbReference>
<feature type="domain" description="Transcriptional regulator HTH-type FeoC" evidence="1">
    <location>
        <begin position="3"/>
        <end position="67"/>
    </location>
</feature>
<accession>A0A9D1Q610</accession>
<name>A0A9D1Q610_9GAMM</name>
<protein>
    <submittedName>
        <fullName evidence="2">FeoC-like transcriptional regulator</fullName>
    </submittedName>
</protein>
<dbReference type="EMBL" id="DXHP01000047">
    <property type="protein sequence ID" value="HIW06086.1"/>
    <property type="molecule type" value="Genomic_DNA"/>
</dbReference>
<comment type="caution">
    <text evidence="2">The sequence shown here is derived from an EMBL/GenBank/DDBJ whole genome shotgun (WGS) entry which is preliminary data.</text>
</comment>
<proteinExistence type="predicted"/>
<sequence length="91" mass="10302">MLLIQIRDYILKRQEVTLTELAIHFQMPESAIEKMADLWLQKALLEKLQQQCQDLDSNSGCGGCTSTCSMKNIAPKTSKSLVLYRSLPSKK</sequence>
<gene>
    <name evidence="2" type="ORF">H9889_02000</name>
</gene>
<evidence type="ECO:0000313" key="3">
    <source>
        <dbReference type="Proteomes" id="UP000823934"/>
    </source>
</evidence>
<dbReference type="AlphaFoldDB" id="A0A9D1Q610"/>